<evidence type="ECO:0000313" key="3">
    <source>
        <dbReference type="Proteomes" id="UP000316256"/>
    </source>
</evidence>
<dbReference type="EMBL" id="VIGH01000003">
    <property type="protein sequence ID" value="TQF73272.1"/>
    <property type="molecule type" value="Genomic_DNA"/>
</dbReference>
<evidence type="ECO:0000313" key="2">
    <source>
        <dbReference type="EMBL" id="TQF73272.1"/>
    </source>
</evidence>
<dbReference type="Gene3D" id="3.40.50.1580">
    <property type="entry name" value="Nucleoside phosphorylase domain"/>
    <property type="match status" value="1"/>
</dbReference>
<dbReference type="RefSeq" id="WP_142096935.1">
    <property type="nucleotide sequence ID" value="NZ_VIGH01000003.1"/>
</dbReference>
<dbReference type="GO" id="GO:0003824">
    <property type="term" value="F:catalytic activity"/>
    <property type="evidence" value="ECO:0007669"/>
    <property type="project" value="InterPro"/>
</dbReference>
<gene>
    <name evidence="2" type="ORF">FK531_07020</name>
</gene>
<protein>
    <submittedName>
        <fullName evidence="2">Nucleosidase</fullName>
    </submittedName>
</protein>
<dbReference type="GO" id="GO:0009116">
    <property type="term" value="P:nucleoside metabolic process"/>
    <property type="evidence" value="ECO:0007669"/>
    <property type="project" value="InterPro"/>
</dbReference>
<dbReference type="SUPFAM" id="SSF53167">
    <property type="entry name" value="Purine and uridine phosphorylases"/>
    <property type="match status" value="1"/>
</dbReference>
<sequence length="184" mass="18960">MTTQQILVVSATAAEAAYVPSGFDVLVTGMGKVDAAVAVAQALGRYPEGARPLVVNIGTAGALHDHHAGLFVPSTVLNHDISAEVLASLGYPVRDRISIDGGDGTVLATGDMFVTDPVVRADLAARADLVDMEGFAIAAACDRMGAACRIVKHVSDSADDSALDWPTVVDASARVLGTWLTDNC</sequence>
<dbReference type="Proteomes" id="UP000316256">
    <property type="component" value="Unassembled WGS sequence"/>
</dbReference>
<organism evidence="2 3">
    <name type="scientific">Rhodococcus spelaei</name>
    <dbReference type="NCBI Taxonomy" id="2546320"/>
    <lineage>
        <taxon>Bacteria</taxon>
        <taxon>Bacillati</taxon>
        <taxon>Actinomycetota</taxon>
        <taxon>Actinomycetes</taxon>
        <taxon>Mycobacteriales</taxon>
        <taxon>Nocardiaceae</taxon>
        <taxon>Rhodococcus</taxon>
    </lineage>
</organism>
<dbReference type="AlphaFoldDB" id="A0A541BLQ0"/>
<dbReference type="OrthoDB" id="3852236at2"/>
<dbReference type="InterPro" id="IPR000845">
    <property type="entry name" value="Nucleoside_phosphorylase_d"/>
</dbReference>
<comment type="caution">
    <text evidence="2">The sequence shown here is derived from an EMBL/GenBank/DDBJ whole genome shotgun (WGS) entry which is preliminary data.</text>
</comment>
<dbReference type="InterPro" id="IPR035994">
    <property type="entry name" value="Nucleoside_phosphorylase_sf"/>
</dbReference>
<feature type="domain" description="Nucleoside phosphorylase" evidence="1">
    <location>
        <begin position="106"/>
        <end position="162"/>
    </location>
</feature>
<proteinExistence type="predicted"/>
<keyword evidence="3" id="KW-1185">Reference proteome</keyword>
<reference evidence="2 3" key="1">
    <citation type="submission" date="2019-06" db="EMBL/GenBank/DDBJ databases">
        <title>Rhodococcus spaelei sp. nov., isolated from a cave.</title>
        <authorList>
            <person name="Lee S.D."/>
        </authorList>
    </citation>
    <scope>NUCLEOTIDE SEQUENCE [LARGE SCALE GENOMIC DNA]</scope>
    <source>
        <strain evidence="2 3">C9-5</strain>
    </source>
</reference>
<accession>A0A541BLQ0</accession>
<evidence type="ECO:0000259" key="1">
    <source>
        <dbReference type="Pfam" id="PF01048"/>
    </source>
</evidence>
<name>A0A541BLQ0_9NOCA</name>
<dbReference type="NCBIfam" id="NF004168">
    <property type="entry name" value="PRK05634.1"/>
    <property type="match status" value="1"/>
</dbReference>
<dbReference type="Pfam" id="PF01048">
    <property type="entry name" value="PNP_UDP_1"/>
    <property type="match status" value="1"/>
</dbReference>